<dbReference type="Gene3D" id="3.30.70.2050">
    <property type="match status" value="1"/>
</dbReference>
<accession>A0ABQ5Q4D7</accession>
<dbReference type="InterPro" id="IPR008719">
    <property type="entry name" value="N2O_reductase_NosL"/>
</dbReference>
<dbReference type="SUPFAM" id="SSF160387">
    <property type="entry name" value="NosL/MerB-like"/>
    <property type="match status" value="1"/>
</dbReference>
<dbReference type="Pfam" id="PF05573">
    <property type="entry name" value="NosL"/>
    <property type="match status" value="1"/>
</dbReference>
<comment type="caution">
    <text evidence="1">The sequence shown here is derived from an EMBL/GenBank/DDBJ whole genome shotgun (WGS) entry which is preliminary data.</text>
</comment>
<proteinExistence type="predicted"/>
<protein>
    <submittedName>
        <fullName evidence="1">Nitrous oxide reductase accessory protein NosL</fullName>
    </submittedName>
</protein>
<organism evidence="1 2">
    <name type="scientific">Geothrix rubra</name>
    <dbReference type="NCBI Taxonomy" id="2927977"/>
    <lineage>
        <taxon>Bacteria</taxon>
        <taxon>Pseudomonadati</taxon>
        <taxon>Acidobacteriota</taxon>
        <taxon>Holophagae</taxon>
        <taxon>Holophagales</taxon>
        <taxon>Holophagaceae</taxon>
        <taxon>Geothrix</taxon>
    </lineage>
</organism>
<keyword evidence="2" id="KW-1185">Reference proteome</keyword>
<dbReference type="PANTHER" id="PTHR41247">
    <property type="entry name" value="HTH-TYPE TRANSCRIPTIONAL REPRESSOR YCNK"/>
    <property type="match status" value="1"/>
</dbReference>
<sequence length="155" mass="16685">MGRRGRWHGGLAAAILALPLAAGQAPSAREKCPVCGMFVAKYPDWMAVLRFKDGSALAFDGPKDLFTAYLDLKRYAPGRSPADVAAIEVKDYYSLRVVDGFRAVFVIGSDVAGPMGRELVPFAEAGDAAAFLKDHRGRRSLRFGEVTAAVLRSLP</sequence>
<dbReference type="RefSeq" id="WP_285723180.1">
    <property type="nucleotide sequence ID" value="NZ_BSDD01000001.1"/>
</dbReference>
<evidence type="ECO:0000313" key="2">
    <source>
        <dbReference type="Proteomes" id="UP001165089"/>
    </source>
</evidence>
<evidence type="ECO:0000313" key="1">
    <source>
        <dbReference type="EMBL" id="GLH69270.1"/>
    </source>
</evidence>
<name>A0ABQ5Q4D7_9BACT</name>
<gene>
    <name evidence="1" type="ORF">GETHPA_08030</name>
</gene>
<reference evidence="1 2" key="1">
    <citation type="journal article" date="2023" name="Antonie Van Leeuwenhoek">
        <title>Mesoterricola silvestris gen. nov., sp. nov., Mesoterricola sediminis sp. nov., Geothrix oryzae sp. nov., Geothrix edaphica sp. nov., Geothrix rubra sp. nov., and Geothrix limicola sp. nov., six novel members of Acidobacteriota isolated from soils.</title>
        <authorList>
            <person name="Itoh H."/>
            <person name="Sugisawa Y."/>
            <person name="Mise K."/>
            <person name="Xu Z."/>
            <person name="Kuniyasu M."/>
            <person name="Ushijima N."/>
            <person name="Kawano K."/>
            <person name="Kobayashi E."/>
            <person name="Shiratori Y."/>
            <person name="Masuda Y."/>
            <person name="Senoo K."/>
        </authorList>
    </citation>
    <scope>NUCLEOTIDE SEQUENCE [LARGE SCALE GENOMIC DNA]</scope>
    <source>
        <strain evidence="1 2">Red803</strain>
    </source>
</reference>
<dbReference type="EMBL" id="BSDD01000001">
    <property type="protein sequence ID" value="GLH69270.1"/>
    <property type="molecule type" value="Genomic_DNA"/>
</dbReference>
<dbReference type="Proteomes" id="UP001165089">
    <property type="component" value="Unassembled WGS sequence"/>
</dbReference>
<dbReference type="PANTHER" id="PTHR41247:SF1">
    <property type="entry name" value="HTH-TYPE TRANSCRIPTIONAL REPRESSOR YCNK"/>
    <property type="match status" value="1"/>
</dbReference>